<comment type="function">
    <text evidence="5">Effector that suppresses plant defense responses during pathogen infection.</text>
</comment>
<feature type="signal peptide" evidence="5">
    <location>
        <begin position="1"/>
        <end position="22"/>
    </location>
</feature>
<evidence type="ECO:0000313" key="8">
    <source>
        <dbReference type="Proteomes" id="UP001632037"/>
    </source>
</evidence>
<evidence type="ECO:0000256" key="3">
    <source>
        <dbReference type="ARBA" id="ARBA00022525"/>
    </source>
</evidence>
<feature type="compositionally biased region" description="Acidic residues" evidence="6">
    <location>
        <begin position="63"/>
        <end position="81"/>
    </location>
</feature>
<dbReference type="GO" id="GO:0005576">
    <property type="term" value="C:extracellular region"/>
    <property type="evidence" value="ECO:0007669"/>
    <property type="project" value="UniProtKB-SubCell"/>
</dbReference>
<evidence type="ECO:0000256" key="2">
    <source>
        <dbReference type="ARBA" id="ARBA00010400"/>
    </source>
</evidence>
<feature type="chain" id="PRO_5044528057" description="RxLR effector protein" evidence="5">
    <location>
        <begin position="23"/>
        <end position="145"/>
    </location>
</feature>
<evidence type="ECO:0000256" key="5">
    <source>
        <dbReference type="RuleBase" id="RU367124"/>
    </source>
</evidence>
<accession>A0ABD3F6D1</accession>
<name>A0ABD3F6D1_9STRA</name>
<organism evidence="7 8">
    <name type="scientific">Phytophthora oleae</name>
    <dbReference type="NCBI Taxonomy" id="2107226"/>
    <lineage>
        <taxon>Eukaryota</taxon>
        <taxon>Sar</taxon>
        <taxon>Stramenopiles</taxon>
        <taxon>Oomycota</taxon>
        <taxon>Peronosporomycetes</taxon>
        <taxon>Peronosporales</taxon>
        <taxon>Peronosporaceae</taxon>
        <taxon>Phytophthora</taxon>
    </lineage>
</organism>
<keyword evidence="3 5" id="KW-0964">Secreted</keyword>
<comment type="caution">
    <text evidence="7">The sequence shown here is derived from an EMBL/GenBank/DDBJ whole genome shotgun (WGS) entry which is preliminary data.</text>
</comment>
<evidence type="ECO:0000256" key="1">
    <source>
        <dbReference type="ARBA" id="ARBA00004613"/>
    </source>
</evidence>
<comment type="similarity">
    <text evidence="2 5">Belongs to the RxLR effector family.</text>
</comment>
<evidence type="ECO:0000256" key="4">
    <source>
        <dbReference type="ARBA" id="ARBA00022729"/>
    </source>
</evidence>
<sequence>MRLSYALLVTAVAVTFISSGNAEATTDGRTTDLSAMKSPNVVASIDTAVGGEKRSLRYHSNEDLEDESDDEALFEKEDADEEERRGNNMFSTTKLDEMLDGTQVMSRFKKWNAAGYNTYNLPDVIHASKYDELRTLFHKFLYRKH</sequence>
<feature type="region of interest" description="Disordered" evidence="6">
    <location>
        <begin position="56"/>
        <end position="92"/>
    </location>
</feature>
<evidence type="ECO:0000313" key="7">
    <source>
        <dbReference type="EMBL" id="KAL3661906.1"/>
    </source>
</evidence>
<keyword evidence="8" id="KW-1185">Reference proteome</keyword>
<reference evidence="7 8" key="1">
    <citation type="submission" date="2024-09" db="EMBL/GenBank/DDBJ databases">
        <title>Genome sequencing and assembly of Phytophthora oleae, isolate VK10A, causative agent of rot of olive drupes.</title>
        <authorList>
            <person name="Conti Taguali S."/>
            <person name="Riolo M."/>
            <person name="La Spada F."/>
            <person name="Cacciola S.O."/>
            <person name="Dionisio G."/>
        </authorList>
    </citation>
    <scope>NUCLEOTIDE SEQUENCE [LARGE SCALE GENOMIC DNA]</scope>
    <source>
        <strain evidence="7 8">VK10A</strain>
    </source>
</reference>
<gene>
    <name evidence="7" type="ORF">V7S43_013199</name>
</gene>
<dbReference type="Pfam" id="PF16810">
    <property type="entry name" value="RXLR"/>
    <property type="match status" value="1"/>
</dbReference>
<protein>
    <recommendedName>
        <fullName evidence="5">RxLR effector protein</fullName>
    </recommendedName>
</protein>
<dbReference type="Proteomes" id="UP001632037">
    <property type="component" value="Unassembled WGS sequence"/>
</dbReference>
<proteinExistence type="inferred from homology"/>
<dbReference type="InterPro" id="IPR031825">
    <property type="entry name" value="RXLR"/>
</dbReference>
<comment type="domain">
    <text evidence="5">The RxLR-dEER motif acts to carry the protein into the host cell cytoplasm through binding to cell surface phosphatidylinositol-3-phosphate.</text>
</comment>
<dbReference type="EMBL" id="JBIMZQ010000034">
    <property type="protein sequence ID" value="KAL3661906.1"/>
    <property type="molecule type" value="Genomic_DNA"/>
</dbReference>
<dbReference type="AlphaFoldDB" id="A0ABD3F6D1"/>
<keyword evidence="4 5" id="KW-0732">Signal</keyword>
<comment type="subcellular location">
    <subcellularLocation>
        <location evidence="1 5">Secreted</location>
    </subcellularLocation>
</comment>
<evidence type="ECO:0000256" key="6">
    <source>
        <dbReference type="SAM" id="MobiDB-lite"/>
    </source>
</evidence>